<reference evidence="1 2" key="1">
    <citation type="submission" date="2013-11" db="EMBL/GenBank/DDBJ databases">
        <title>The Genome Sequence of Fusobacterium sp. 7_1.</title>
        <authorList>
            <consortium name="The Broad Institute Genome Sequencing Platform"/>
            <person name="Earl A."/>
            <person name="Ward D."/>
            <person name="Feldgarden M."/>
            <person name="Gevers D."/>
            <person name="Strauss J."/>
            <person name="Ambrose C.E."/>
            <person name="Allen-Vercoe E."/>
            <person name="Walker B."/>
            <person name="Young S.K."/>
            <person name="Zeng Q."/>
            <person name="Gargeya S."/>
            <person name="Fitzgerald M."/>
            <person name="Haas B."/>
            <person name="Abouelleil A."/>
            <person name="Alvarado L."/>
            <person name="Arachchi H.M."/>
            <person name="Berlin A.M."/>
            <person name="Chapman S.B."/>
            <person name="Goldberg J."/>
            <person name="Griggs A."/>
            <person name="Gujja S."/>
            <person name="Hansen M."/>
            <person name="Howarth C."/>
            <person name="Imamovic A."/>
            <person name="Larimer J."/>
            <person name="McCowen C."/>
            <person name="Montmayeur A."/>
            <person name="Murphy C."/>
            <person name="Neiman D."/>
            <person name="Pearson M."/>
            <person name="Priest M."/>
            <person name="Roberts A."/>
            <person name="Saif S."/>
            <person name="Shea T."/>
            <person name="Sisk P."/>
            <person name="Sykes S."/>
            <person name="Wortman J."/>
            <person name="Nusbaum C."/>
            <person name="Birren B."/>
        </authorList>
    </citation>
    <scope>NUCLEOTIDE SEQUENCE [LARGE SCALE GENOMIC DNA]</scope>
    <source>
        <strain evidence="1 2">7_1</strain>
        <plasmid evidence="2">Plasmid</plasmid>
    </source>
</reference>
<dbReference type="EMBL" id="CP007063">
    <property type="protein sequence ID" value="AHH93377.1"/>
    <property type="molecule type" value="Genomic_DNA"/>
</dbReference>
<dbReference type="HOGENOM" id="CLU_1545395_0_0_0"/>
<sequence length="182" mass="20956">MVQGLGLAKKYLERINEIVKLDDGSYNITYVNNVKINYAPKGIKKAVMLYIDENSEELIVPETKENDINTSNINSNIESNIVEKQEFQLSLPEKYKNFFSEENLEILSTMVEERKIYAGTDSKDIILPEHYRTLKNDITISMKTNSEIYSEFKKYAAVNGLTVASLTNYIMDMFLKNIKSNK</sequence>
<dbReference type="Proteomes" id="UP000002799">
    <property type="component" value="Plasmid unnamed"/>
</dbReference>
<organism evidence="1">
    <name type="scientific">Fusobacterium animalis 7_1</name>
    <dbReference type="NCBI Taxonomy" id="457405"/>
    <lineage>
        <taxon>Bacteria</taxon>
        <taxon>Fusobacteriati</taxon>
        <taxon>Fusobacteriota</taxon>
        <taxon>Fusobacteriia</taxon>
        <taxon>Fusobacteriales</taxon>
        <taxon>Fusobacteriaceae</taxon>
        <taxon>Fusobacterium</taxon>
    </lineage>
</organism>
<dbReference type="KEGG" id="fne:FSDG_03007"/>
<keyword evidence="1" id="KW-0614">Plasmid</keyword>
<geneLocation type="plasmid" evidence="1">
    <name>unnamed</name>
</geneLocation>
<gene>
    <name evidence="1" type="ORF">FSDG_03007</name>
</gene>
<accession>A0A140NW75</accession>
<proteinExistence type="predicted"/>
<dbReference type="RefSeq" id="WP_008702899.1">
    <property type="nucleotide sequence ID" value="NZ_AKBT01000004.1"/>
</dbReference>
<evidence type="ECO:0000313" key="2">
    <source>
        <dbReference type="Proteomes" id="UP000002799"/>
    </source>
</evidence>
<name>A0A140NW75_9FUSO</name>
<dbReference type="AlphaFoldDB" id="A0A140NW75"/>
<protein>
    <submittedName>
        <fullName evidence="1">Uncharacterized protein</fullName>
    </submittedName>
</protein>
<evidence type="ECO:0000313" key="1">
    <source>
        <dbReference type="EMBL" id="AHH93377.1"/>
    </source>
</evidence>